<dbReference type="AlphaFoldDB" id="A0A1I0XWS2"/>
<dbReference type="Proteomes" id="UP000199012">
    <property type="component" value="Unassembled WGS sequence"/>
</dbReference>
<keyword evidence="3" id="KW-1185">Reference proteome</keyword>
<feature type="transmembrane region" description="Helical" evidence="1">
    <location>
        <begin position="207"/>
        <end position="229"/>
    </location>
</feature>
<proteinExistence type="predicted"/>
<evidence type="ECO:0000313" key="3">
    <source>
        <dbReference type="Proteomes" id="UP000199012"/>
    </source>
</evidence>
<dbReference type="STRING" id="988821.SAMN05421867_10632"/>
<feature type="transmembrane region" description="Helical" evidence="1">
    <location>
        <begin position="81"/>
        <end position="103"/>
    </location>
</feature>
<evidence type="ECO:0000313" key="2">
    <source>
        <dbReference type="EMBL" id="SFB05451.1"/>
    </source>
</evidence>
<dbReference type="OrthoDB" id="5184455at2"/>
<dbReference type="EMBL" id="FOKA01000006">
    <property type="protein sequence ID" value="SFB05451.1"/>
    <property type="molecule type" value="Genomic_DNA"/>
</dbReference>
<gene>
    <name evidence="2" type="ORF">SAMN05421867_10632</name>
</gene>
<name>A0A1I0XWS2_9CELL</name>
<evidence type="ECO:0000256" key="1">
    <source>
        <dbReference type="SAM" id="Phobius"/>
    </source>
</evidence>
<keyword evidence="1" id="KW-1133">Transmembrane helix</keyword>
<dbReference type="Pfam" id="PF13398">
    <property type="entry name" value="Peptidase_M50B"/>
    <property type="match status" value="1"/>
</dbReference>
<dbReference type="RefSeq" id="WP_090032191.1">
    <property type="nucleotide sequence ID" value="NZ_BONM01000006.1"/>
</dbReference>
<accession>A0A1I0XWS2</accession>
<dbReference type="InterPro" id="IPR049500">
    <property type="entry name" value="Peptidase_M50B-like"/>
</dbReference>
<sequence>MSAELAAVPRPALGLAVAALVVLVVSWGPAWRVARHGVTLVHEAAHGAVALLVGRRLAGIRLHSDTSGLTVSAGRPRGPGMVATLLAGYPGPALVGLAAARVLAEGRAALVLWKLLVVVVLVLLVVRNLFGLWTVLVAGGLLVAVTQQASPEVQGVVAHALTGLLLLGSVRAVVELGRSRRRLRGGRRQDTSDAGQLAGLTGVPGTLWVALFGLVCVGCTALAATWLWAAATA</sequence>
<keyword evidence="1" id="KW-0812">Transmembrane</keyword>
<organism evidence="2 3">
    <name type="scientific">Cellulomonas marina</name>
    <dbReference type="NCBI Taxonomy" id="988821"/>
    <lineage>
        <taxon>Bacteria</taxon>
        <taxon>Bacillati</taxon>
        <taxon>Actinomycetota</taxon>
        <taxon>Actinomycetes</taxon>
        <taxon>Micrococcales</taxon>
        <taxon>Cellulomonadaceae</taxon>
        <taxon>Cellulomonas</taxon>
    </lineage>
</organism>
<feature type="transmembrane region" description="Helical" evidence="1">
    <location>
        <begin position="12"/>
        <end position="31"/>
    </location>
</feature>
<reference evidence="2 3" key="1">
    <citation type="submission" date="2016-10" db="EMBL/GenBank/DDBJ databases">
        <authorList>
            <person name="de Groot N.N."/>
        </authorList>
    </citation>
    <scope>NUCLEOTIDE SEQUENCE [LARGE SCALE GENOMIC DNA]</scope>
    <source>
        <strain evidence="2 3">CGMCC 4.6945</strain>
    </source>
</reference>
<keyword evidence="1" id="KW-0472">Membrane</keyword>
<protein>
    <submittedName>
        <fullName evidence="2">Peptidase M50B-like</fullName>
    </submittedName>
</protein>
<feature type="transmembrane region" description="Helical" evidence="1">
    <location>
        <begin position="156"/>
        <end position="174"/>
    </location>
</feature>
<feature type="transmembrane region" description="Helical" evidence="1">
    <location>
        <begin position="115"/>
        <end position="144"/>
    </location>
</feature>